<keyword evidence="3" id="KW-1185">Reference proteome</keyword>
<dbReference type="OrthoDB" id="642536at2759"/>
<gene>
    <name evidence="2" type="ORF">FRX31_027181</name>
</gene>
<comment type="caution">
    <text evidence="2">The sequence shown here is derived from an EMBL/GenBank/DDBJ whole genome shotgun (WGS) entry which is preliminary data.</text>
</comment>
<dbReference type="Proteomes" id="UP000554482">
    <property type="component" value="Unassembled WGS sequence"/>
</dbReference>
<accession>A0A7J6VDQ4</accession>
<feature type="domain" description="KIB1-4 beta-propeller" evidence="1">
    <location>
        <begin position="8"/>
        <end position="149"/>
    </location>
</feature>
<sequence>MLVVCDIDITTDDAQHRTTPKATVVMESWLELNLYLQIYLVEWMGELLIVLKFVQDFGKTTTEEEREGKQIPLYKTEKFKLYKLDFANKKWEEVNSLGEYCMFLGYNTSVSILANAHSLKKNCIYFTYNFTHGYRGSRTPGGLDMGVFDMEDKSISLR</sequence>
<dbReference type="EMBL" id="JABWDY010033756">
    <property type="protein sequence ID" value="KAF5183234.1"/>
    <property type="molecule type" value="Genomic_DNA"/>
</dbReference>
<organism evidence="2 3">
    <name type="scientific">Thalictrum thalictroides</name>
    <name type="common">Rue-anemone</name>
    <name type="synonym">Anemone thalictroides</name>
    <dbReference type="NCBI Taxonomy" id="46969"/>
    <lineage>
        <taxon>Eukaryota</taxon>
        <taxon>Viridiplantae</taxon>
        <taxon>Streptophyta</taxon>
        <taxon>Embryophyta</taxon>
        <taxon>Tracheophyta</taxon>
        <taxon>Spermatophyta</taxon>
        <taxon>Magnoliopsida</taxon>
        <taxon>Ranunculales</taxon>
        <taxon>Ranunculaceae</taxon>
        <taxon>Thalictroideae</taxon>
        <taxon>Thalictrum</taxon>
    </lineage>
</organism>
<proteinExistence type="predicted"/>
<name>A0A7J6VDQ4_THATH</name>
<evidence type="ECO:0000313" key="3">
    <source>
        <dbReference type="Proteomes" id="UP000554482"/>
    </source>
</evidence>
<reference evidence="2 3" key="1">
    <citation type="submission" date="2020-06" db="EMBL/GenBank/DDBJ databases">
        <title>Transcriptomic and genomic resources for Thalictrum thalictroides and T. hernandezii: Facilitating candidate gene discovery in an emerging model plant lineage.</title>
        <authorList>
            <person name="Arias T."/>
            <person name="Riano-Pachon D.M."/>
            <person name="Di Stilio V.S."/>
        </authorList>
    </citation>
    <scope>NUCLEOTIDE SEQUENCE [LARGE SCALE GENOMIC DNA]</scope>
    <source>
        <strain evidence="3">cv. WT478/WT964</strain>
        <tissue evidence="2">Leaves</tissue>
    </source>
</reference>
<dbReference type="AlphaFoldDB" id="A0A7J6VDQ4"/>
<dbReference type="InterPro" id="IPR005174">
    <property type="entry name" value="KIB1-4_b-propeller"/>
</dbReference>
<evidence type="ECO:0000259" key="1">
    <source>
        <dbReference type="Pfam" id="PF03478"/>
    </source>
</evidence>
<dbReference type="InterPro" id="IPR050942">
    <property type="entry name" value="F-box_BR-signaling"/>
</dbReference>
<dbReference type="Pfam" id="PF03478">
    <property type="entry name" value="Beta-prop_KIB1-4"/>
    <property type="match status" value="1"/>
</dbReference>
<protein>
    <recommendedName>
        <fullName evidence="1">KIB1-4 beta-propeller domain-containing protein</fullName>
    </recommendedName>
</protein>
<dbReference type="PANTHER" id="PTHR44259">
    <property type="entry name" value="OS07G0183000 PROTEIN-RELATED"/>
    <property type="match status" value="1"/>
</dbReference>
<evidence type="ECO:0000313" key="2">
    <source>
        <dbReference type="EMBL" id="KAF5183234.1"/>
    </source>
</evidence>